<evidence type="ECO:0000256" key="6">
    <source>
        <dbReference type="ARBA" id="ARBA00022989"/>
    </source>
</evidence>
<feature type="transmembrane region" description="Helical" evidence="8">
    <location>
        <begin position="53"/>
        <end position="71"/>
    </location>
</feature>
<keyword evidence="3" id="KW-0328">Glycosyltransferase</keyword>
<dbReference type="InterPro" id="IPR050297">
    <property type="entry name" value="LipidA_mod_glycosyltrf_83"/>
</dbReference>
<feature type="transmembrane region" description="Helical" evidence="8">
    <location>
        <begin position="12"/>
        <end position="33"/>
    </location>
</feature>
<keyword evidence="6 8" id="KW-1133">Transmembrane helix</keyword>
<keyword evidence="4 10" id="KW-0808">Transferase</keyword>
<feature type="domain" description="Glycosyltransferase RgtA/B/C/D-like" evidence="9">
    <location>
        <begin position="54"/>
        <end position="143"/>
    </location>
</feature>
<feature type="transmembrane region" description="Helical" evidence="8">
    <location>
        <begin position="333"/>
        <end position="354"/>
    </location>
</feature>
<feature type="transmembrane region" description="Helical" evidence="8">
    <location>
        <begin position="83"/>
        <end position="102"/>
    </location>
</feature>
<feature type="transmembrane region" description="Helical" evidence="8">
    <location>
        <begin position="108"/>
        <end position="126"/>
    </location>
</feature>
<dbReference type="InterPro" id="IPR038731">
    <property type="entry name" value="RgtA/B/C-like"/>
</dbReference>
<keyword evidence="5 8" id="KW-0812">Transmembrane</keyword>
<feature type="domain" description="Glycosyltransferase RgtA/B/C/D-like" evidence="9">
    <location>
        <begin position="196"/>
        <end position="256"/>
    </location>
</feature>
<feature type="transmembrane region" description="Helical" evidence="8">
    <location>
        <begin position="397"/>
        <end position="416"/>
    </location>
</feature>
<keyword evidence="7 8" id="KW-0472">Membrane</keyword>
<dbReference type="GO" id="GO:0016763">
    <property type="term" value="F:pentosyltransferase activity"/>
    <property type="evidence" value="ECO:0007669"/>
    <property type="project" value="TreeGrafter"/>
</dbReference>
<evidence type="ECO:0000256" key="2">
    <source>
        <dbReference type="ARBA" id="ARBA00022475"/>
    </source>
</evidence>
<feature type="transmembrane region" description="Helical" evidence="8">
    <location>
        <begin position="196"/>
        <end position="226"/>
    </location>
</feature>
<evidence type="ECO:0000256" key="7">
    <source>
        <dbReference type="ARBA" id="ARBA00023136"/>
    </source>
</evidence>
<evidence type="ECO:0000313" key="10">
    <source>
        <dbReference type="EMBL" id="AOX04611.1"/>
    </source>
</evidence>
<dbReference type="Proteomes" id="UP000177870">
    <property type="component" value="Chromosome"/>
</dbReference>
<feature type="transmembrane region" description="Helical" evidence="8">
    <location>
        <begin position="238"/>
        <end position="256"/>
    </location>
</feature>
<evidence type="ECO:0000256" key="1">
    <source>
        <dbReference type="ARBA" id="ARBA00004651"/>
    </source>
</evidence>
<sequence>MPNALKRLSQHQFVLGWLLGGLLFRCIIAFWLYPGIDEAYYYVYTLHLDWSYFDHPVLVALTTGFGTWITGEVSQFTIRLGSLILYTGSLLLLYLTSTHLFNTKAARLTLASATIIPIFQIGFGVLTLPDSPLIFFWSASLLCAAYEFFPVRAKHSRKKLSSKLSTKPNSLYSNTPHPNPHTLTPISGSYRPSYRLALLGILVGLACLGKYHGFVLGLGLVGFCLTSPRHRCALLSPWAWLGLILFIITIFPIWYWNIQHDWISFTFHLSTRFQPEPEVPQPGYNWLNVLVIVLSGIAYLFPTMALPMWWVSLRSLLAQFTGYSKTSTLESRLILWVSLPLVVGFTLLAGYHQILPTWPMPGFWGITLLLGQQAQQWQMRSPLGGHFVSSRRWVNRWLKGSAIAIASLLLFVLLHITTGTLQKSGHYALLGGFVSPKDDPSKELIDIQQLRQGFAESPVLSEALQKSSFVFSNGYYISGIVAMAISPLTSTPITCLGEDMRGFMVWFQPEQWLGKNGLYVTLERFQELTDSYRAYFQEIHEIGTVPIRRAGAVTEVFHVYWATKMVKPYPR</sequence>
<name>A0A1D8U3Y7_9CYAN</name>
<dbReference type="KEGG" id="mpro:BJP34_30830"/>
<dbReference type="Pfam" id="PF13231">
    <property type="entry name" value="PMT_2"/>
    <property type="match status" value="2"/>
</dbReference>
<dbReference type="EMBL" id="CP017599">
    <property type="protein sequence ID" value="AOX04611.1"/>
    <property type="molecule type" value="Genomic_DNA"/>
</dbReference>
<dbReference type="OrthoDB" id="9811222at2"/>
<dbReference type="PANTHER" id="PTHR33908:SF11">
    <property type="entry name" value="MEMBRANE PROTEIN"/>
    <property type="match status" value="1"/>
</dbReference>
<keyword evidence="2" id="KW-1003">Cell membrane</keyword>
<dbReference type="GO" id="GO:0009103">
    <property type="term" value="P:lipopolysaccharide biosynthetic process"/>
    <property type="evidence" value="ECO:0007669"/>
    <property type="project" value="UniProtKB-ARBA"/>
</dbReference>
<dbReference type="PANTHER" id="PTHR33908">
    <property type="entry name" value="MANNOSYLTRANSFERASE YKCB-RELATED"/>
    <property type="match status" value="1"/>
</dbReference>
<feature type="transmembrane region" description="Helical" evidence="8">
    <location>
        <begin position="133"/>
        <end position="151"/>
    </location>
</feature>
<organism evidence="10 11">
    <name type="scientific">Moorena producens PAL-8-15-08-1</name>
    <dbReference type="NCBI Taxonomy" id="1458985"/>
    <lineage>
        <taxon>Bacteria</taxon>
        <taxon>Bacillati</taxon>
        <taxon>Cyanobacteriota</taxon>
        <taxon>Cyanophyceae</taxon>
        <taxon>Coleofasciculales</taxon>
        <taxon>Coleofasciculaceae</taxon>
        <taxon>Moorena</taxon>
    </lineage>
</organism>
<feature type="transmembrane region" description="Helical" evidence="8">
    <location>
        <begin position="286"/>
        <end position="312"/>
    </location>
</feature>
<evidence type="ECO:0000256" key="4">
    <source>
        <dbReference type="ARBA" id="ARBA00022679"/>
    </source>
</evidence>
<evidence type="ECO:0000313" key="11">
    <source>
        <dbReference type="Proteomes" id="UP000177870"/>
    </source>
</evidence>
<comment type="subcellular location">
    <subcellularLocation>
        <location evidence="1">Cell membrane</location>
        <topology evidence="1">Multi-pass membrane protein</topology>
    </subcellularLocation>
</comment>
<protein>
    <submittedName>
        <fullName evidence="10">4-amino-4-deoxy-L-arabinose transferase</fullName>
    </submittedName>
</protein>
<dbReference type="STRING" id="1458985.BJP34_30830"/>
<evidence type="ECO:0000259" key="9">
    <source>
        <dbReference type="Pfam" id="PF13231"/>
    </source>
</evidence>
<reference evidence="11" key="1">
    <citation type="submission" date="2016-10" db="EMBL/GenBank/DDBJ databases">
        <title>Comparative genomics uncovers the prolific and rare metabolic potential of the cyanobacterial genus Moorea.</title>
        <authorList>
            <person name="Leao T."/>
            <person name="Castelao G."/>
            <person name="Korobeynikov A."/>
            <person name="Monroe E.A."/>
            <person name="Podell S."/>
            <person name="Glukhov E."/>
            <person name="Allen E."/>
            <person name="Gerwick W.H."/>
            <person name="Gerwick L."/>
        </authorList>
    </citation>
    <scope>NUCLEOTIDE SEQUENCE [LARGE SCALE GENOMIC DNA]</scope>
    <source>
        <strain evidence="11">PAL-8-15-08-1</strain>
    </source>
</reference>
<evidence type="ECO:0000256" key="3">
    <source>
        <dbReference type="ARBA" id="ARBA00022676"/>
    </source>
</evidence>
<accession>A0A1D8U3Y7</accession>
<gene>
    <name evidence="10" type="ORF">BJP34_30830</name>
</gene>
<evidence type="ECO:0000256" key="5">
    <source>
        <dbReference type="ARBA" id="ARBA00022692"/>
    </source>
</evidence>
<proteinExistence type="predicted"/>
<dbReference type="GO" id="GO:0005886">
    <property type="term" value="C:plasma membrane"/>
    <property type="evidence" value="ECO:0007669"/>
    <property type="project" value="UniProtKB-SubCell"/>
</dbReference>
<evidence type="ECO:0000256" key="8">
    <source>
        <dbReference type="SAM" id="Phobius"/>
    </source>
</evidence>
<dbReference type="AlphaFoldDB" id="A0A1D8U3Y7"/>